<keyword evidence="2" id="KW-1185">Reference proteome</keyword>
<comment type="caution">
    <text evidence="1">The sequence shown here is derived from an EMBL/GenBank/DDBJ whole genome shotgun (WGS) entry which is preliminary data.</text>
</comment>
<sequence length="205" mass="23266">MNTIEPAQKNQEASIRNSEKQIGQLVKLISERTLGALPSNIEVNPREHINGISMIVEGEKSAKRKRDHSAEVKKKWVQQKIVPKYVRHLRDMMMMKDKLREASTHILGEECSTLLAKKSVFSFPCTIDRALADLGASINVISSTLCERLGLGTPRPMTMSINLADRSVNIRKDLVFPVNFIVLNMDEKVDSPLFWVPIFFILQEH</sequence>
<evidence type="ECO:0000313" key="2">
    <source>
        <dbReference type="Proteomes" id="UP001060085"/>
    </source>
</evidence>
<name>A0ACB9ZKF9_CATRO</name>
<dbReference type="EMBL" id="CM044708">
    <property type="protein sequence ID" value="KAI5648201.1"/>
    <property type="molecule type" value="Genomic_DNA"/>
</dbReference>
<accession>A0ACB9ZKF9</accession>
<proteinExistence type="predicted"/>
<dbReference type="Proteomes" id="UP001060085">
    <property type="component" value="Linkage Group LG08"/>
</dbReference>
<protein>
    <submittedName>
        <fullName evidence="1">Uncharacterized protein</fullName>
    </submittedName>
</protein>
<gene>
    <name evidence="1" type="ORF">M9H77_34206</name>
</gene>
<evidence type="ECO:0000313" key="1">
    <source>
        <dbReference type="EMBL" id="KAI5648201.1"/>
    </source>
</evidence>
<organism evidence="1 2">
    <name type="scientific">Catharanthus roseus</name>
    <name type="common">Madagascar periwinkle</name>
    <name type="synonym">Vinca rosea</name>
    <dbReference type="NCBI Taxonomy" id="4058"/>
    <lineage>
        <taxon>Eukaryota</taxon>
        <taxon>Viridiplantae</taxon>
        <taxon>Streptophyta</taxon>
        <taxon>Embryophyta</taxon>
        <taxon>Tracheophyta</taxon>
        <taxon>Spermatophyta</taxon>
        <taxon>Magnoliopsida</taxon>
        <taxon>eudicotyledons</taxon>
        <taxon>Gunneridae</taxon>
        <taxon>Pentapetalae</taxon>
        <taxon>asterids</taxon>
        <taxon>lamiids</taxon>
        <taxon>Gentianales</taxon>
        <taxon>Apocynaceae</taxon>
        <taxon>Rauvolfioideae</taxon>
        <taxon>Vinceae</taxon>
        <taxon>Catharanthinae</taxon>
        <taxon>Catharanthus</taxon>
    </lineage>
</organism>
<reference evidence="2" key="1">
    <citation type="journal article" date="2023" name="Nat. Plants">
        <title>Single-cell RNA sequencing provides a high-resolution roadmap for understanding the multicellular compartmentation of specialized metabolism.</title>
        <authorList>
            <person name="Sun S."/>
            <person name="Shen X."/>
            <person name="Li Y."/>
            <person name="Li Y."/>
            <person name="Wang S."/>
            <person name="Li R."/>
            <person name="Zhang H."/>
            <person name="Shen G."/>
            <person name="Guo B."/>
            <person name="Wei J."/>
            <person name="Xu J."/>
            <person name="St-Pierre B."/>
            <person name="Chen S."/>
            <person name="Sun C."/>
        </authorList>
    </citation>
    <scope>NUCLEOTIDE SEQUENCE [LARGE SCALE GENOMIC DNA]</scope>
</reference>